<evidence type="ECO:0000313" key="1">
    <source>
        <dbReference type="EMBL" id="KDN65362.1"/>
    </source>
</evidence>
<name>A0A066X8T8_COLSU</name>
<dbReference type="HOGENOM" id="CLU_2061357_0_0_1"/>
<comment type="caution">
    <text evidence="1">The sequence shown here is derived from an EMBL/GenBank/DDBJ whole genome shotgun (WGS) entry which is preliminary data.</text>
</comment>
<reference evidence="2" key="1">
    <citation type="journal article" date="2014" name="Genome Announc.">
        <title>Draft genome sequence of Colletotrichum sublineola, a destructive pathogen of cultivated sorghum.</title>
        <authorList>
            <person name="Baroncelli R."/>
            <person name="Sanz-Martin J.M."/>
            <person name="Rech G.E."/>
            <person name="Sukno S.A."/>
            <person name="Thon M.R."/>
        </authorList>
    </citation>
    <scope>NUCLEOTIDE SEQUENCE [LARGE SCALE GENOMIC DNA]</scope>
    <source>
        <strain evidence="2">TX430BB</strain>
    </source>
</reference>
<gene>
    <name evidence="1" type="ORF">CSUB01_08384</name>
</gene>
<evidence type="ECO:0000313" key="2">
    <source>
        <dbReference type="Proteomes" id="UP000027238"/>
    </source>
</evidence>
<keyword evidence="2" id="KW-1185">Reference proteome</keyword>
<dbReference type="AlphaFoldDB" id="A0A066X8T8"/>
<organism evidence="1 2">
    <name type="scientific">Colletotrichum sublineola</name>
    <name type="common">Sorghum anthracnose fungus</name>
    <dbReference type="NCBI Taxonomy" id="1173701"/>
    <lineage>
        <taxon>Eukaryota</taxon>
        <taxon>Fungi</taxon>
        <taxon>Dikarya</taxon>
        <taxon>Ascomycota</taxon>
        <taxon>Pezizomycotina</taxon>
        <taxon>Sordariomycetes</taxon>
        <taxon>Hypocreomycetidae</taxon>
        <taxon>Glomerellales</taxon>
        <taxon>Glomerellaceae</taxon>
        <taxon>Colletotrichum</taxon>
        <taxon>Colletotrichum graminicola species complex</taxon>
    </lineage>
</organism>
<proteinExistence type="predicted"/>
<protein>
    <submittedName>
        <fullName evidence="1">Uncharacterized protein</fullName>
    </submittedName>
</protein>
<dbReference type="Proteomes" id="UP000027238">
    <property type="component" value="Unassembled WGS sequence"/>
</dbReference>
<accession>A0A066X8T8</accession>
<sequence length="119" mass="13221">MDDRRSGSFPARWWMLSFASIREGQRLQQIGSAAFVVLYLAVENQAPSQVSLRVRCCMMPAIDPFNHMLSINTHAICNADVVVSSASSRQEGRLHCIAHALALETTEERVKSPCAKCQD</sequence>
<dbReference type="EMBL" id="JMSE01001038">
    <property type="protein sequence ID" value="KDN65362.1"/>
    <property type="molecule type" value="Genomic_DNA"/>
</dbReference>